<comment type="caution">
    <text evidence="1">The sequence shown here is derived from an EMBL/GenBank/DDBJ whole genome shotgun (WGS) entry which is preliminary data.</text>
</comment>
<evidence type="ECO:0000313" key="1">
    <source>
        <dbReference type="EMBL" id="KWS02989.1"/>
    </source>
</evidence>
<gene>
    <name evidence="1" type="ORF">AZ78_0535</name>
</gene>
<proteinExistence type="predicted"/>
<keyword evidence="2" id="KW-1185">Reference proteome</keyword>
<accession>A0A108U5L9</accession>
<dbReference type="RefSeq" id="WP_036107410.1">
    <property type="nucleotide sequence ID" value="NZ_JAJA02000001.1"/>
</dbReference>
<reference evidence="1 2" key="1">
    <citation type="journal article" date="2014" name="Genome Announc.">
        <title>Draft Genome Sequence of Lysobacter capsici AZ78, a Bacterium Antagonistic to Plant-Pathogenic Oomycetes.</title>
        <authorList>
            <person name="Puopolo G."/>
            <person name="Sonego P."/>
            <person name="Engelen K."/>
            <person name="Pertot I."/>
        </authorList>
    </citation>
    <scope>NUCLEOTIDE SEQUENCE [LARGE SCALE GENOMIC DNA]</scope>
    <source>
        <strain evidence="1 2">AZ78</strain>
    </source>
</reference>
<organism evidence="1 2">
    <name type="scientific">Lysobacter capsici AZ78</name>
    <dbReference type="NCBI Taxonomy" id="1444315"/>
    <lineage>
        <taxon>Bacteria</taxon>
        <taxon>Pseudomonadati</taxon>
        <taxon>Pseudomonadota</taxon>
        <taxon>Gammaproteobacteria</taxon>
        <taxon>Lysobacterales</taxon>
        <taxon>Lysobacteraceae</taxon>
        <taxon>Lysobacter</taxon>
    </lineage>
</organism>
<name>A0A108U5L9_9GAMM</name>
<sequence length="452" mass="49215">MSTLDNVLQLQQPLKEGGIRQVNFFNGRLLTGKDLAREQLAHRQADARLGMAIGDGVAFGLEAARDPDLDQANAPVLRVRAGLAINRLGQTLRLGADTSVALTRRYDADDGGDGCQCVFAQCNPLADGTYVAGAGVYVLTIAPAQSSEGRAPSNGLDPSNVRCNTDATVDAVQFRLLAINPLRFADLDPSSPLFRNRLAYRCFGVEAREANAFDPWRVDPPSYGLIDELRSGALSDCDVPIALVYWTAAGLNFVDTWAVRRALLEPDALSGFSFQRNPLVPGELSSFAFVARARRLVEAQAMCAQFQQQLGDVLAASGAPAALNASEYFRYLPPFGIVPLQRLPLRGFDDAAFFNGIARRPGPGSQQGTPFIDVRQLGAVQQRALEYAPVDLGQREFLWVWRPWQNAKALHDNQSVQPMLAFASGQLPDFASPRLDMARFDYSNYANCCESA</sequence>
<dbReference type="EMBL" id="JAJA02000001">
    <property type="protein sequence ID" value="KWS02989.1"/>
    <property type="molecule type" value="Genomic_DNA"/>
</dbReference>
<dbReference type="OrthoDB" id="5500480at2"/>
<protein>
    <submittedName>
        <fullName evidence="1">Uncharacterized protein</fullName>
    </submittedName>
</protein>
<dbReference type="AlphaFoldDB" id="A0A108U5L9"/>
<dbReference type="Proteomes" id="UP000023435">
    <property type="component" value="Unassembled WGS sequence"/>
</dbReference>
<evidence type="ECO:0000313" key="2">
    <source>
        <dbReference type="Proteomes" id="UP000023435"/>
    </source>
</evidence>